<reference evidence="1 2" key="1">
    <citation type="submission" date="2018-11" db="EMBL/GenBank/DDBJ databases">
        <authorList>
            <consortium name="Pathogen Informatics"/>
        </authorList>
    </citation>
    <scope>NUCLEOTIDE SEQUENCE [LARGE SCALE GENOMIC DNA]</scope>
</reference>
<accession>A0A3P7J0S9</accession>
<evidence type="ECO:0000313" key="1">
    <source>
        <dbReference type="EMBL" id="VDM73159.1"/>
    </source>
</evidence>
<sequence length="104" mass="11831">MAQNQTAFRIVLFRGDLHNTHTMPQNPLEHLTNYCDCEEGMADPLSDVLYQRMFRVFSYFADATSTGTLHPTQASFILDELLREAGRPSTSRGNSFSHDSVTFR</sequence>
<dbReference type="OrthoDB" id="5797166at2759"/>
<proteinExistence type="predicted"/>
<dbReference type="EMBL" id="UYYB01029179">
    <property type="protein sequence ID" value="VDM73159.1"/>
    <property type="molecule type" value="Genomic_DNA"/>
</dbReference>
<dbReference type="AlphaFoldDB" id="A0A3P7J0S9"/>
<protein>
    <submittedName>
        <fullName evidence="1">Uncharacterized protein</fullName>
    </submittedName>
</protein>
<name>A0A3P7J0S9_STRVU</name>
<organism evidence="1 2">
    <name type="scientific">Strongylus vulgaris</name>
    <name type="common">Blood worm</name>
    <dbReference type="NCBI Taxonomy" id="40348"/>
    <lineage>
        <taxon>Eukaryota</taxon>
        <taxon>Metazoa</taxon>
        <taxon>Ecdysozoa</taxon>
        <taxon>Nematoda</taxon>
        <taxon>Chromadorea</taxon>
        <taxon>Rhabditida</taxon>
        <taxon>Rhabditina</taxon>
        <taxon>Rhabditomorpha</taxon>
        <taxon>Strongyloidea</taxon>
        <taxon>Strongylidae</taxon>
        <taxon>Strongylus</taxon>
    </lineage>
</organism>
<gene>
    <name evidence="1" type="ORF">SVUK_LOCUS8157</name>
</gene>
<evidence type="ECO:0000313" key="2">
    <source>
        <dbReference type="Proteomes" id="UP000270094"/>
    </source>
</evidence>
<keyword evidence="2" id="KW-1185">Reference proteome</keyword>
<dbReference type="Proteomes" id="UP000270094">
    <property type="component" value="Unassembled WGS sequence"/>
</dbReference>